<name>A0A137P5H0_CONC2</name>
<gene>
    <name evidence="3" type="ORF">CONCODRAFT_70841</name>
</gene>
<evidence type="ECO:0000256" key="1">
    <source>
        <dbReference type="SAM" id="SignalP"/>
    </source>
</evidence>
<evidence type="ECO:0000313" key="4">
    <source>
        <dbReference type="Proteomes" id="UP000070444"/>
    </source>
</evidence>
<feature type="signal peptide" evidence="1">
    <location>
        <begin position="1"/>
        <end position="22"/>
    </location>
</feature>
<dbReference type="AlphaFoldDB" id="A0A137P5H0"/>
<dbReference type="InterPro" id="IPR014044">
    <property type="entry name" value="CAP_dom"/>
</dbReference>
<dbReference type="Gene3D" id="3.40.33.10">
    <property type="entry name" value="CAP"/>
    <property type="match status" value="1"/>
</dbReference>
<dbReference type="CDD" id="cd05379">
    <property type="entry name" value="CAP_bacterial"/>
    <property type="match status" value="1"/>
</dbReference>
<dbReference type="OrthoDB" id="568194at2759"/>
<feature type="domain" description="SCP" evidence="2">
    <location>
        <begin position="110"/>
        <end position="212"/>
    </location>
</feature>
<evidence type="ECO:0000313" key="3">
    <source>
        <dbReference type="EMBL" id="KXN70258.1"/>
    </source>
</evidence>
<keyword evidence="4" id="KW-1185">Reference proteome</keyword>
<dbReference type="Pfam" id="PF00188">
    <property type="entry name" value="CAP"/>
    <property type="match status" value="1"/>
</dbReference>
<sequence length="235" mass="25280">MMLKYTVLISNLCALTLNLSGGSNNIDSFIGNMMGNMNSKPYTTTTTTSAYATKTSTVAVNAKYAANVASSAAPAPTQAANVASPASYQPSSSSVQLIQNPFDIQQMACLVNYQRQLKGVKPLTISSGLIEMARQHSDDQAQMKNMTHTGSNGSTLINRFDTADYPSRYVAENVAWNQRSVAEVVQAWVNSPGHYANMINPSYTEFGAACVNWYWTFDFGSSAGQGNTVPNCSGY</sequence>
<organism evidence="3 4">
    <name type="scientific">Conidiobolus coronatus (strain ATCC 28846 / CBS 209.66 / NRRL 28638)</name>
    <name type="common">Delacroixia coronata</name>
    <dbReference type="NCBI Taxonomy" id="796925"/>
    <lineage>
        <taxon>Eukaryota</taxon>
        <taxon>Fungi</taxon>
        <taxon>Fungi incertae sedis</taxon>
        <taxon>Zoopagomycota</taxon>
        <taxon>Entomophthoromycotina</taxon>
        <taxon>Entomophthoromycetes</taxon>
        <taxon>Entomophthorales</taxon>
        <taxon>Ancylistaceae</taxon>
        <taxon>Conidiobolus</taxon>
    </lineage>
</organism>
<reference evidence="3 4" key="1">
    <citation type="journal article" date="2015" name="Genome Biol. Evol.">
        <title>Phylogenomic analyses indicate that early fungi evolved digesting cell walls of algal ancestors of land plants.</title>
        <authorList>
            <person name="Chang Y."/>
            <person name="Wang S."/>
            <person name="Sekimoto S."/>
            <person name="Aerts A.L."/>
            <person name="Choi C."/>
            <person name="Clum A."/>
            <person name="LaButti K.M."/>
            <person name="Lindquist E.A."/>
            <person name="Yee Ngan C."/>
            <person name="Ohm R.A."/>
            <person name="Salamov A.A."/>
            <person name="Grigoriev I.V."/>
            <person name="Spatafora J.W."/>
            <person name="Berbee M.L."/>
        </authorList>
    </citation>
    <scope>NUCLEOTIDE SEQUENCE [LARGE SCALE GENOMIC DNA]</scope>
    <source>
        <strain evidence="3 4">NRRL 28638</strain>
    </source>
</reference>
<proteinExistence type="predicted"/>
<keyword evidence="1" id="KW-0732">Signal</keyword>
<dbReference type="EMBL" id="KQ964508">
    <property type="protein sequence ID" value="KXN70258.1"/>
    <property type="molecule type" value="Genomic_DNA"/>
</dbReference>
<dbReference type="SUPFAM" id="SSF55797">
    <property type="entry name" value="PR-1-like"/>
    <property type="match status" value="1"/>
</dbReference>
<accession>A0A137P5H0</accession>
<dbReference type="InterPro" id="IPR035940">
    <property type="entry name" value="CAP_sf"/>
</dbReference>
<dbReference type="PANTHER" id="PTHR31157:SF1">
    <property type="entry name" value="SCP DOMAIN-CONTAINING PROTEIN"/>
    <property type="match status" value="1"/>
</dbReference>
<protein>
    <submittedName>
        <fullName evidence="3">SCP-domain-containing protein</fullName>
    </submittedName>
</protein>
<dbReference type="Proteomes" id="UP000070444">
    <property type="component" value="Unassembled WGS sequence"/>
</dbReference>
<feature type="chain" id="PRO_5007294411" evidence="1">
    <location>
        <begin position="23"/>
        <end position="235"/>
    </location>
</feature>
<dbReference type="PANTHER" id="PTHR31157">
    <property type="entry name" value="SCP DOMAIN-CONTAINING PROTEIN"/>
    <property type="match status" value="1"/>
</dbReference>
<evidence type="ECO:0000259" key="2">
    <source>
        <dbReference type="Pfam" id="PF00188"/>
    </source>
</evidence>
<dbReference type="STRING" id="796925.A0A137P5H0"/>